<dbReference type="PANTHER" id="PTHR10724">
    <property type="entry name" value="30S RIBOSOMAL PROTEIN S1"/>
    <property type="match status" value="1"/>
</dbReference>
<evidence type="ECO:0000256" key="2">
    <source>
        <dbReference type="ARBA" id="ARBA00022980"/>
    </source>
</evidence>
<dbReference type="GO" id="GO:1990904">
    <property type="term" value="C:ribonucleoprotein complex"/>
    <property type="evidence" value="ECO:0007669"/>
    <property type="project" value="UniProtKB-KW"/>
</dbReference>
<evidence type="ECO:0000313" key="6">
    <source>
        <dbReference type="Proteomes" id="UP000033854"/>
    </source>
</evidence>
<dbReference type="AlphaFoldDB" id="A0A0G0Z2J8"/>
<accession>A0A0G0Z2J8</accession>
<proteinExistence type="inferred from homology"/>
<evidence type="ECO:0000313" key="5">
    <source>
        <dbReference type="EMBL" id="KKS43004.1"/>
    </source>
</evidence>
<organism evidence="5 6">
    <name type="scientific">Candidatus Collierbacteria bacterium GW2011_GWA2_42_17</name>
    <dbReference type="NCBI Taxonomy" id="1618378"/>
    <lineage>
        <taxon>Bacteria</taxon>
        <taxon>Candidatus Collieribacteriota</taxon>
    </lineage>
</organism>
<dbReference type="GO" id="GO:0003729">
    <property type="term" value="F:mRNA binding"/>
    <property type="evidence" value="ECO:0007669"/>
    <property type="project" value="TreeGrafter"/>
</dbReference>
<evidence type="ECO:0000256" key="1">
    <source>
        <dbReference type="ARBA" id="ARBA00006767"/>
    </source>
</evidence>
<feature type="domain" description="S1 motif" evidence="4">
    <location>
        <begin position="18"/>
        <end position="85"/>
    </location>
</feature>
<dbReference type="InterPro" id="IPR050437">
    <property type="entry name" value="Ribos_protein_bS1-like"/>
</dbReference>
<feature type="domain" description="S1 motif" evidence="4">
    <location>
        <begin position="103"/>
        <end position="169"/>
    </location>
</feature>
<dbReference type="SUPFAM" id="SSF50249">
    <property type="entry name" value="Nucleic acid-binding proteins"/>
    <property type="match status" value="4"/>
</dbReference>
<dbReference type="Proteomes" id="UP000033854">
    <property type="component" value="Unassembled WGS sequence"/>
</dbReference>
<comment type="similarity">
    <text evidence="1">Belongs to the bacterial ribosomal protein bS1 family.</text>
</comment>
<dbReference type="PANTHER" id="PTHR10724:SF7">
    <property type="entry name" value="SMALL RIBOSOMAL SUBUNIT PROTEIN BS1C"/>
    <property type="match status" value="1"/>
</dbReference>
<evidence type="ECO:0000259" key="4">
    <source>
        <dbReference type="PROSITE" id="PS50126"/>
    </source>
</evidence>
<sequence>MDKLMEGASAFPGALKKGQKVEGVVSSIGKKMVLVDIGAKTEGVVTGEDLVEAYDVLADLKVGDRTEAYVKFPENDQGQIILSLKQAADENRWSRFKKLMEEEKEVEVTGVEVNKGGMVVKVGEIRGFVPTSQFGEKFLGNMEELLNKTFKVRVIEVDKDQNRLIFSEKMVSDSESLAKKGEALELVTVGDKLEGTVSGIMPFGVFVTVNVPMKDKEKEGEMARVEGLIHISEISWEKVEDPNEMFKVGKDVKVQVIGIDKGAGKLNLSIKQMTDDPWKEIEKNYAVGTKHTGKVVRIAPYGIFVNFEKGVDGLIHISKKPADKEFAMGDKVEAFVEMIDVKARRMSLGVVLTEVPVAYK</sequence>
<reference evidence="5 6" key="1">
    <citation type="journal article" date="2015" name="Nature">
        <title>rRNA introns, odd ribosomes, and small enigmatic genomes across a large radiation of phyla.</title>
        <authorList>
            <person name="Brown C.T."/>
            <person name="Hug L.A."/>
            <person name="Thomas B.C."/>
            <person name="Sharon I."/>
            <person name="Castelle C.J."/>
            <person name="Singh A."/>
            <person name="Wilkins M.J."/>
            <person name="Williams K.H."/>
            <person name="Banfield J.F."/>
        </authorList>
    </citation>
    <scope>NUCLEOTIDE SEQUENCE [LARGE SCALE GENOMIC DNA]</scope>
</reference>
<dbReference type="CDD" id="cd04465">
    <property type="entry name" value="S1_RPS1_repeat_ec2_hs2"/>
    <property type="match status" value="1"/>
</dbReference>
<dbReference type="Pfam" id="PF00575">
    <property type="entry name" value="S1"/>
    <property type="match status" value="4"/>
</dbReference>
<dbReference type="PROSITE" id="PS50126">
    <property type="entry name" value="S1"/>
    <property type="match status" value="4"/>
</dbReference>
<dbReference type="Gene3D" id="2.40.50.140">
    <property type="entry name" value="Nucleic acid-binding proteins"/>
    <property type="match status" value="4"/>
</dbReference>
<dbReference type="EMBL" id="LCDA01000003">
    <property type="protein sequence ID" value="KKS43004.1"/>
    <property type="molecule type" value="Genomic_DNA"/>
</dbReference>
<dbReference type="SMART" id="SM00316">
    <property type="entry name" value="S1"/>
    <property type="match status" value="4"/>
</dbReference>
<evidence type="ECO:0000256" key="3">
    <source>
        <dbReference type="ARBA" id="ARBA00023274"/>
    </source>
</evidence>
<dbReference type="GO" id="GO:0006412">
    <property type="term" value="P:translation"/>
    <property type="evidence" value="ECO:0007669"/>
    <property type="project" value="TreeGrafter"/>
</dbReference>
<dbReference type="InterPro" id="IPR035104">
    <property type="entry name" value="Ribosomal_protein_S1-like"/>
</dbReference>
<keyword evidence="2 5" id="KW-0689">Ribosomal protein</keyword>
<feature type="domain" description="S1 motif" evidence="4">
    <location>
        <begin position="190"/>
        <end position="271"/>
    </location>
</feature>
<keyword evidence="3" id="KW-0687">Ribonucleoprotein</keyword>
<dbReference type="InterPro" id="IPR003029">
    <property type="entry name" value="S1_domain"/>
</dbReference>
<dbReference type="PRINTS" id="PR00681">
    <property type="entry name" value="RIBOSOMALS1"/>
</dbReference>
<dbReference type="GO" id="GO:0005840">
    <property type="term" value="C:ribosome"/>
    <property type="evidence" value="ECO:0007669"/>
    <property type="project" value="UniProtKB-KW"/>
</dbReference>
<protein>
    <submittedName>
        <fullName evidence="5">30S ribosomal protein S1</fullName>
    </submittedName>
</protein>
<dbReference type="PATRIC" id="fig|1618378.3.peg.411"/>
<comment type="caution">
    <text evidence="5">The sequence shown here is derived from an EMBL/GenBank/DDBJ whole genome shotgun (WGS) entry which is preliminary data.</text>
</comment>
<dbReference type="GO" id="GO:0003735">
    <property type="term" value="F:structural constituent of ribosome"/>
    <property type="evidence" value="ECO:0007669"/>
    <property type="project" value="TreeGrafter"/>
</dbReference>
<feature type="domain" description="S1 motif" evidence="4">
    <location>
        <begin position="288"/>
        <end position="351"/>
    </location>
</feature>
<gene>
    <name evidence="5" type="ORF">UV06_C0003G0005</name>
</gene>
<name>A0A0G0Z2J8_9BACT</name>
<dbReference type="InterPro" id="IPR012340">
    <property type="entry name" value="NA-bd_OB-fold"/>
</dbReference>